<evidence type="ECO:0000313" key="2">
    <source>
        <dbReference type="EMBL" id="MEA5518922.1"/>
    </source>
</evidence>
<dbReference type="Pfam" id="PF00128">
    <property type="entry name" value="Alpha-amylase"/>
    <property type="match status" value="1"/>
</dbReference>
<evidence type="ECO:0000259" key="1">
    <source>
        <dbReference type="SMART" id="SM00642"/>
    </source>
</evidence>
<feature type="domain" description="Glycosyl hydrolase family 13 catalytic" evidence="1">
    <location>
        <begin position="14"/>
        <end position="386"/>
    </location>
</feature>
<dbReference type="InterPro" id="IPR017853">
    <property type="entry name" value="GH"/>
</dbReference>
<dbReference type="GO" id="GO:0016787">
    <property type="term" value="F:hydrolase activity"/>
    <property type="evidence" value="ECO:0007669"/>
    <property type="project" value="UniProtKB-KW"/>
</dbReference>
<dbReference type="RefSeq" id="WP_323275791.1">
    <property type="nucleotide sequence ID" value="NZ_JAYGHT010000018.1"/>
</dbReference>
<protein>
    <submittedName>
        <fullName evidence="2">Alpha-amylase family glycosyl hydrolase</fullName>
    </submittedName>
</protein>
<accession>A0ABU5TW37</accession>
<dbReference type="SMART" id="SM00642">
    <property type="entry name" value="Aamy"/>
    <property type="match status" value="1"/>
</dbReference>
<dbReference type="Gene3D" id="3.20.20.80">
    <property type="entry name" value="Glycosidases"/>
    <property type="match status" value="1"/>
</dbReference>
<sequence>MINSVSYPSLYQVNTRVRLRQLSNQLNRPATLNDIPDTELDEWVNLGFNWIYFLGVWETGLLGRNVSRSHPGWRREYEELLSDLQEDDICGSCFAITRYRVSELLGGNEALLRLRKRLQQRGLKLMLDFVPNHTALDCPWVEEHPDFYIQGTLSDLEQEPLNYVQIPLAGKNPVFAHGRDPYFPGWPDTLQLNYHNPAVLKAMLAELLKVAQLCDGVRCDMAMLILPEIFQRTWGMTSELFWPEAIHQVRKQHQDFVFMAEVYWNMESRLQQQGFDFTYDKKLYDRLIGQQTDLVLEHLWADVNYQSKLVRFLENHDEPRAASTFSPSVHQAAAILTYLCPGLRFFHEGQLQGWAKKISVHLGRSLEQLTDPNLASFYHQLLACLRLPVVQSGNWQLLNYKPAWTENWTWKNFTAFTWQGDEKRLLIVVNYSAYPSQCYLQLSFDDLQNRTCQLKDLMSEASYERQGNELLSSGLYLDLPAWGYHVFDLTI</sequence>
<gene>
    <name evidence="2" type="ORF">VB854_08175</name>
</gene>
<comment type="caution">
    <text evidence="2">The sequence shown here is derived from an EMBL/GenBank/DDBJ whole genome shotgun (WGS) entry which is preliminary data.</text>
</comment>
<reference evidence="2 3" key="1">
    <citation type="submission" date="2023-12" db="EMBL/GenBank/DDBJ databases">
        <title>Baltic Sea Cyanobacteria.</title>
        <authorList>
            <person name="Delbaje E."/>
            <person name="Fewer D.P."/>
            <person name="Shishido T.K."/>
        </authorList>
    </citation>
    <scope>NUCLEOTIDE SEQUENCE [LARGE SCALE GENOMIC DNA]</scope>
    <source>
        <strain evidence="2 3">CCNP 1315</strain>
    </source>
</reference>
<name>A0ABU5TW37_9CYAN</name>
<dbReference type="InterPro" id="IPR006047">
    <property type="entry name" value="GH13_cat_dom"/>
</dbReference>
<evidence type="ECO:0000313" key="3">
    <source>
        <dbReference type="Proteomes" id="UP001301728"/>
    </source>
</evidence>
<dbReference type="PANTHER" id="PTHR47786:SF2">
    <property type="entry name" value="GLYCOSYL HYDROLASE FAMILY 13 CATALYTIC DOMAIN-CONTAINING PROTEIN"/>
    <property type="match status" value="1"/>
</dbReference>
<dbReference type="EMBL" id="JAYGHT010000018">
    <property type="protein sequence ID" value="MEA5518922.1"/>
    <property type="molecule type" value="Genomic_DNA"/>
</dbReference>
<dbReference type="PANTHER" id="PTHR47786">
    <property type="entry name" value="ALPHA-1,4-GLUCAN:MALTOSE-1-PHOSPHATE MALTOSYLTRANSFERASE"/>
    <property type="match status" value="1"/>
</dbReference>
<organism evidence="2 3">
    <name type="scientific">Limnoraphis robusta CCNP1315</name>
    <dbReference type="NCBI Taxonomy" id="3110306"/>
    <lineage>
        <taxon>Bacteria</taxon>
        <taxon>Bacillati</taxon>
        <taxon>Cyanobacteriota</taxon>
        <taxon>Cyanophyceae</taxon>
        <taxon>Oscillatoriophycideae</taxon>
        <taxon>Oscillatoriales</taxon>
        <taxon>Sirenicapillariaceae</taxon>
        <taxon>Limnoraphis</taxon>
    </lineage>
</organism>
<dbReference type="Proteomes" id="UP001301728">
    <property type="component" value="Unassembled WGS sequence"/>
</dbReference>
<keyword evidence="2" id="KW-0378">Hydrolase</keyword>
<dbReference type="CDD" id="cd11347">
    <property type="entry name" value="AmyAc_1"/>
    <property type="match status" value="1"/>
</dbReference>
<dbReference type="SUPFAM" id="SSF51445">
    <property type="entry name" value="(Trans)glycosidases"/>
    <property type="match status" value="1"/>
</dbReference>
<keyword evidence="3" id="KW-1185">Reference proteome</keyword>
<proteinExistence type="predicted"/>